<organism evidence="1 2">
    <name type="scientific">Teratosphaeria nubilosa</name>
    <dbReference type="NCBI Taxonomy" id="161662"/>
    <lineage>
        <taxon>Eukaryota</taxon>
        <taxon>Fungi</taxon>
        <taxon>Dikarya</taxon>
        <taxon>Ascomycota</taxon>
        <taxon>Pezizomycotina</taxon>
        <taxon>Dothideomycetes</taxon>
        <taxon>Dothideomycetidae</taxon>
        <taxon>Mycosphaerellales</taxon>
        <taxon>Teratosphaeriaceae</taxon>
        <taxon>Teratosphaeria</taxon>
    </lineage>
</organism>
<accession>A0A6G1LLU3</accession>
<dbReference type="EMBL" id="ML995809">
    <property type="protein sequence ID" value="KAF2773933.1"/>
    <property type="molecule type" value="Genomic_DNA"/>
</dbReference>
<proteinExistence type="predicted"/>
<evidence type="ECO:0000313" key="2">
    <source>
        <dbReference type="Proteomes" id="UP000799436"/>
    </source>
</evidence>
<reference evidence="1" key="1">
    <citation type="journal article" date="2020" name="Stud. Mycol.">
        <title>101 Dothideomycetes genomes: a test case for predicting lifestyles and emergence of pathogens.</title>
        <authorList>
            <person name="Haridas S."/>
            <person name="Albert R."/>
            <person name="Binder M."/>
            <person name="Bloem J."/>
            <person name="Labutti K."/>
            <person name="Salamov A."/>
            <person name="Andreopoulos B."/>
            <person name="Baker S."/>
            <person name="Barry K."/>
            <person name="Bills G."/>
            <person name="Bluhm B."/>
            <person name="Cannon C."/>
            <person name="Castanera R."/>
            <person name="Culley D."/>
            <person name="Daum C."/>
            <person name="Ezra D."/>
            <person name="Gonzalez J."/>
            <person name="Henrissat B."/>
            <person name="Kuo A."/>
            <person name="Liang C."/>
            <person name="Lipzen A."/>
            <person name="Lutzoni F."/>
            <person name="Magnuson J."/>
            <person name="Mondo S."/>
            <person name="Nolan M."/>
            <person name="Ohm R."/>
            <person name="Pangilinan J."/>
            <person name="Park H.-J."/>
            <person name="Ramirez L."/>
            <person name="Alfaro M."/>
            <person name="Sun H."/>
            <person name="Tritt A."/>
            <person name="Yoshinaga Y."/>
            <person name="Zwiers L.-H."/>
            <person name="Turgeon B."/>
            <person name="Goodwin S."/>
            <person name="Spatafora J."/>
            <person name="Crous P."/>
            <person name="Grigoriev I."/>
        </authorList>
    </citation>
    <scope>NUCLEOTIDE SEQUENCE</scope>
    <source>
        <strain evidence="1">CBS 116005</strain>
    </source>
</reference>
<name>A0A6G1LLU3_9PEZI</name>
<dbReference type="PROSITE" id="PS51257">
    <property type="entry name" value="PROKAR_LIPOPROTEIN"/>
    <property type="match status" value="1"/>
</dbReference>
<protein>
    <submittedName>
        <fullName evidence="1">Uncharacterized protein</fullName>
    </submittedName>
</protein>
<dbReference type="Proteomes" id="UP000799436">
    <property type="component" value="Unassembled WGS sequence"/>
</dbReference>
<keyword evidence="2" id="KW-1185">Reference proteome</keyword>
<gene>
    <name evidence="1" type="ORF">EJ03DRAFT_72286</name>
</gene>
<dbReference type="AlphaFoldDB" id="A0A6G1LLU3"/>
<sequence length="109" mass="12093">MSTRGVLMGVAAIAACPISVAYFFTADHSKLSWGTPGAHSIQNRFKVFDQMARDTRPVLAAQHELELYAKKQTSNRGKIGQAVRYENLADGTVGGLPAWVYEFKYRLDQ</sequence>
<evidence type="ECO:0000313" key="1">
    <source>
        <dbReference type="EMBL" id="KAF2773933.1"/>
    </source>
</evidence>
<dbReference type="OrthoDB" id="3641267at2759"/>